<sequence length="103" mass="11909">MQNLADAVLQYLWFLNFCEEEELSLDASVKQIESVIYEVKSSFTDEERRALQDAARRSLASWLREPDRHGYTPRSLLTSQQREFLEQIAEGHFSGAPLDDDEA</sequence>
<evidence type="ECO:0000313" key="1">
    <source>
        <dbReference type="EMBL" id="MBB5671465.1"/>
    </source>
</evidence>
<dbReference type="Proteomes" id="UP000528595">
    <property type="component" value="Unassembled WGS sequence"/>
</dbReference>
<dbReference type="RefSeq" id="WP_184578058.1">
    <property type="nucleotide sequence ID" value="NZ_JACIIQ010000013.1"/>
</dbReference>
<organism evidence="1">
    <name type="scientific">Xanthomonas arboricola</name>
    <dbReference type="NCBI Taxonomy" id="56448"/>
    <lineage>
        <taxon>Bacteria</taxon>
        <taxon>Pseudomonadati</taxon>
        <taxon>Pseudomonadota</taxon>
        <taxon>Gammaproteobacteria</taxon>
        <taxon>Lysobacterales</taxon>
        <taxon>Lysobacteraceae</taxon>
        <taxon>Xanthomonas</taxon>
    </lineage>
</organism>
<comment type="caution">
    <text evidence="1">The sequence shown here is derived from an EMBL/GenBank/DDBJ whole genome shotgun (WGS) entry which is preliminary data.</text>
</comment>
<protein>
    <submittedName>
        <fullName evidence="1">Uncharacterized protein</fullName>
    </submittedName>
</protein>
<gene>
    <name evidence="1" type="ORF">FHR65_003040</name>
</gene>
<accession>A0AB73GZA9</accession>
<name>A0AB73GZA9_9XANT</name>
<dbReference type="AlphaFoldDB" id="A0AB73GZA9"/>
<dbReference type="EMBL" id="JACIIQ010000013">
    <property type="protein sequence ID" value="MBB5671465.1"/>
    <property type="molecule type" value="Genomic_DNA"/>
</dbReference>
<proteinExistence type="predicted"/>
<reference evidence="1" key="1">
    <citation type="submission" date="2020-08" db="EMBL/GenBank/DDBJ databases">
        <title>Studying the diversity of plant-associated saprophytic bacteria and their role in host health and plant-pathogen interactions.</title>
        <authorList>
            <person name="Potnis N."/>
        </authorList>
    </citation>
    <scope>NUCLEOTIDE SEQUENCE</scope>
    <source>
        <strain evidence="1">F21</strain>
    </source>
</reference>